<dbReference type="PANTHER" id="PTHR30136">
    <property type="entry name" value="HELIX-TURN-HELIX TRANSCRIPTIONAL REGULATOR, ICLR FAMILY"/>
    <property type="match status" value="1"/>
</dbReference>
<evidence type="ECO:0000313" key="6">
    <source>
        <dbReference type="EMBL" id="MEM5502796.1"/>
    </source>
</evidence>
<dbReference type="InterPro" id="IPR029016">
    <property type="entry name" value="GAF-like_dom_sf"/>
</dbReference>
<dbReference type="PROSITE" id="PS51077">
    <property type="entry name" value="HTH_ICLR"/>
    <property type="match status" value="1"/>
</dbReference>
<organism evidence="6 7">
    <name type="scientific">Ahrensia kielensis</name>
    <dbReference type="NCBI Taxonomy" id="76980"/>
    <lineage>
        <taxon>Bacteria</taxon>
        <taxon>Pseudomonadati</taxon>
        <taxon>Pseudomonadota</taxon>
        <taxon>Alphaproteobacteria</taxon>
        <taxon>Hyphomicrobiales</taxon>
        <taxon>Ahrensiaceae</taxon>
        <taxon>Ahrensia</taxon>
    </lineage>
</organism>
<sequence>MASGKPDHDTGTLGKAVAVLDAVAASNTPMRFRDLAAHIDQPRGTLHRQVSNLIEEGLLEVNADQSYSLGFRLLKFAARAWSGSGFREIAEPHLKALHERTGETVHLGILKGIEVIYLDKVESLQAVRMHSQVGNSSPCYCTGVGKAGLSVLPNAELKTRIANISFNQFTETTLMSEQALMSELDQIRASGNAYDREEHEPGIHCVAAPIFTNNLSVIGGLSVTAPCYRVPIEKLESWAEDVRSVAKAIMEELPIKLGPRA</sequence>
<keyword evidence="3" id="KW-0804">Transcription</keyword>
<keyword evidence="1" id="KW-0805">Transcription regulation</keyword>
<evidence type="ECO:0000256" key="1">
    <source>
        <dbReference type="ARBA" id="ARBA00023015"/>
    </source>
</evidence>
<dbReference type="SUPFAM" id="SSF55781">
    <property type="entry name" value="GAF domain-like"/>
    <property type="match status" value="1"/>
</dbReference>
<dbReference type="Pfam" id="PF09339">
    <property type="entry name" value="HTH_IclR"/>
    <property type="match status" value="1"/>
</dbReference>
<reference evidence="6 7" key="1">
    <citation type="submission" date="2024-03" db="EMBL/GenBank/DDBJ databases">
        <title>Community enrichment and isolation of bacterial strains for fucoidan degradation.</title>
        <authorList>
            <person name="Sichert A."/>
        </authorList>
    </citation>
    <scope>NUCLEOTIDE SEQUENCE [LARGE SCALE GENOMIC DNA]</scope>
    <source>
        <strain evidence="6 7">AS62</strain>
    </source>
</reference>
<dbReference type="RefSeq" id="WP_342849025.1">
    <property type="nucleotide sequence ID" value="NZ_JBBMQO010000008.1"/>
</dbReference>
<comment type="caution">
    <text evidence="6">The sequence shown here is derived from an EMBL/GenBank/DDBJ whole genome shotgun (WGS) entry which is preliminary data.</text>
</comment>
<dbReference type="InterPro" id="IPR005471">
    <property type="entry name" value="Tscrpt_reg_IclR_N"/>
</dbReference>
<dbReference type="Pfam" id="PF01614">
    <property type="entry name" value="IclR_C"/>
    <property type="match status" value="1"/>
</dbReference>
<protein>
    <submittedName>
        <fullName evidence="6">IclR family transcriptional regulator</fullName>
    </submittedName>
</protein>
<keyword evidence="2" id="KW-0238">DNA-binding</keyword>
<evidence type="ECO:0000256" key="2">
    <source>
        <dbReference type="ARBA" id="ARBA00023125"/>
    </source>
</evidence>
<dbReference type="InterPro" id="IPR036388">
    <property type="entry name" value="WH-like_DNA-bd_sf"/>
</dbReference>
<keyword evidence="7" id="KW-1185">Reference proteome</keyword>
<evidence type="ECO:0000313" key="7">
    <source>
        <dbReference type="Proteomes" id="UP001477870"/>
    </source>
</evidence>
<dbReference type="InterPro" id="IPR014757">
    <property type="entry name" value="Tscrpt_reg_IclR_C"/>
</dbReference>
<evidence type="ECO:0000259" key="5">
    <source>
        <dbReference type="PROSITE" id="PS51078"/>
    </source>
</evidence>
<gene>
    <name evidence="6" type="ORF">WNY59_14485</name>
</gene>
<evidence type="ECO:0000256" key="3">
    <source>
        <dbReference type="ARBA" id="ARBA00023163"/>
    </source>
</evidence>
<accession>A0ABU9T9K2</accession>
<dbReference type="Gene3D" id="3.30.450.40">
    <property type="match status" value="1"/>
</dbReference>
<dbReference type="InterPro" id="IPR050707">
    <property type="entry name" value="HTH_MetabolicPath_Reg"/>
</dbReference>
<dbReference type="SUPFAM" id="SSF46785">
    <property type="entry name" value="Winged helix' DNA-binding domain"/>
    <property type="match status" value="1"/>
</dbReference>
<dbReference type="Proteomes" id="UP001477870">
    <property type="component" value="Unassembled WGS sequence"/>
</dbReference>
<evidence type="ECO:0000259" key="4">
    <source>
        <dbReference type="PROSITE" id="PS51077"/>
    </source>
</evidence>
<dbReference type="EMBL" id="JBBMQO010000008">
    <property type="protein sequence ID" value="MEM5502796.1"/>
    <property type="molecule type" value="Genomic_DNA"/>
</dbReference>
<dbReference type="Gene3D" id="1.10.10.10">
    <property type="entry name" value="Winged helix-like DNA-binding domain superfamily/Winged helix DNA-binding domain"/>
    <property type="match status" value="1"/>
</dbReference>
<proteinExistence type="predicted"/>
<dbReference type="SMART" id="SM00346">
    <property type="entry name" value="HTH_ICLR"/>
    <property type="match status" value="1"/>
</dbReference>
<dbReference type="PANTHER" id="PTHR30136:SF24">
    <property type="entry name" value="HTH-TYPE TRANSCRIPTIONAL REPRESSOR ALLR"/>
    <property type="match status" value="1"/>
</dbReference>
<feature type="domain" description="IclR-ED" evidence="5">
    <location>
        <begin position="72"/>
        <end position="255"/>
    </location>
</feature>
<feature type="domain" description="HTH iclR-type" evidence="4">
    <location>
        <begin position="10"/>
        <end position="71"/>
    </location>
</feature>
<dbReference type="PROSITE" id="PS51078">
    <property type="entry name" value="ICLR_ED"/>
    <property type="match status" value="1"/>
</dbReference>
<dbReference type="InterPro" id="IPR036390">
    <property type="entry name" value="WH_DNA-bd_sf"/>
</dbReference>
<name>A0ABU9T9K2_9HYPH</name>